<dbReference type="AlphaFoldDB" id="A0A918XIN5"/>
<evidence type="ECO:0000313" key="1">
    <source>
        <dbReference type="EMBL" id="GHD32406.1"/>
    </source>
</evidence>
<dbReference type="EMBL" id="BMXL01000023">
    <property type="protein sequence ID" value="GHD32406.1"/>
    <property type="molecule type" value="Genomic_DNA"/>
</dbReference>
<organism evidence="1 2">
    <name type="scientific">Nocardiopsis kunsanensis</name>
    <dbReference type="NCBI Taxonomy" id="141693"/>
    <lineage>
        <taxon>Bacteria</taxon>
        <taxon>Bacillati</taxon>
        <taxon>Actinomycetota</taxon>
        <taxon>Actinomycetes</taxon>
        <taxon>Streptosporangiales</taxon>
        <taxon>Nocardiopsidaceae</taxon>
        <taxon>Nocardiopsis</taxon>
    </lineage>
</organism>
<gene>
    <name evidence="1" type="ORF">GCM10007147_35990</name>
</gene>
<sequence length="91" mass="9991">MELAPLRVKPRLVELARQDVELKSSELLAIVTEDGIFGDDDFAFGRQGEEPHSDHRLDVEPDSGRAVATLDPPASFAKRTMLSKMSLSVAI</sequence>
<accession>A0A918XIN5</accession>
<reference evidence="1 2" key="1">
    <citation type="journal article" date="2014" name="Int. J. Syst. Evol. Microbiol.">
        <title>Complete genome sequence of Corynebacterium casei LMG S-19264T (=DSM 44701T), isolated from a smear-ripened cheese.</title>
        <authorList>
            <consortium name="US DOE Joint Genome Institute (JGI-PGF)"/>
            <person name="Walter F."/>
            <person name="Albersmeier A."/>
            <person name="Kalinowski J."/>
            <person name="Ruckert C."/>
        </authorList>
    </citation>
    <scope>NUCLEOTIDE SEQUENCE [LARGE SCALE GENOMIC DNA]</scope>
    <source>
        <strain evidence="1 2">KCTC 19473</strain>
    </source>
</reference>
<evidence type="ECO:0000313" key="2">
    <source>
        <dbReference type="Proteomes" id="UP000654947"/>
    </source>
</evidence>
<protein>
    <submittedName>
        <fullName evidence="1">Uncharacterized protein</fullName>
    </submittedName>
</protein>
<comment type="caution">
    <text evidence="1">The sequence shown here is derived from an EMBL/GenBank/DDBJ whole genome shotgun (WGS) entry which is preliminary data.</text>
</comment>
<keyword evidence="2" id="KW-1185">Reference proteome</keyword>
<dbReference type="Proteomes" id="UP000654947">
    <property type="component" value="Unassembled WGS sequence"/>
</dbReference>
<proteinExistence type="predicted"/>
<name>A0A918XIN5_9ACTN</name>